<keyword evidence="9 11" id="KW-0501">Molybdenum cofactor biosynthesis</keyword>
<dbReference type="InterPro" id="IPR001453">
    <property type="entry name" value="MoaB/Mog_dom"/>
</dbReference>
<dbReference type="Pfam" id="PF00994">
    <property type="entry name" value="MoCF_biosynth"/>
    <property type="match status" value="1"/>
</dbReference>
<dbReference type="FunFam" id="3.40.980.10:FF:000004">
    <property type="entry name" value="Molybdopterin molybdenumtransferase"/>
    <property type="match status" value="1"/>
</dbReference>
<dbReference type="InterPro" id="IPR036425">
    <property type="entry name" value="MoaB/Mog-like_dom_sf"/>
</dbReference>
<evidence type="ECO:0000259" key="12">
    <source>
        <dbReference type="SMART" id="SM00852"/>
    </source>
</evidence>
<dbReference type="GO" id="GO:0046872">
    <property type="term" value="F:metal ion binding"/>
    <property type="evidence" value="ECO:0007669"/>
    <property type="project" value="UniProtKB-UniRule"/>
</dbReference>
<dbReference type="Gene3D" id="3.90.105.10">
    <property type="entry name" value="Molybdopterin biosynthesis moea protein, domain 2"/>
    <property type="match status" value="1"/>
</dbReference>
<dbReference type="InterPro" id="IPR005110">
    <property type="entry name" value="MoeA_linker/N"/>
</dbReference>
<keyword evidence="5 11" id="KW-0500">Molybdenum</keyword>
<dbReference type="GO" id="GO:0006777">
    <property type="term" value="P:Mo-molybdopterin cofactor biosynthetic process"/>
    <property type="evidence" value="ECO:0007669"/>
    <property type="project" value="UniProtKB-UniRule"/>
</dbReference>
<keyword evidence="14" id="KW-1185">Reference proteome</keyword>
<dbReference type="RefSeq" id="WP_305908247.1">
    <property type="nucleotide sequence ID" value="NZ_CP157743.1"/>
</dbReference>
<dbReference type="SMART" id="SM00852">
    <property type="entry name" value="MoCF_biosynth"/>
    <property type="match status" value="1"/>
</dbReference>
<evidence type="ECO:0000256" key="11">
    <source>
        <dbReference type="RuleBase" id="RU365090"/>
    </source>
</evidence>
<evidence type="ECO:0000256" key="9">
    <source>
        <dbReference type="ARBA" id="ARBA00023150"/>
    </source>
</evidence>
<dbReference type="Gene3D" id="2.40.340.10">
    <property type="entry name" value="MoeA, C-terminal, domain IV"/>
    <property type="match status" value="1"/>
</dbReference>
<comment type="catalytic activity">
    <reaction evidence="10">
        <text>adenylyl-molybdopterin + molybdate = Mo-molybdopterin + AMP + H(+)</text>
        <dbReference type="Rhea" id="RHEA:35047"/>
        <dbReference type="ChEBI" id="CHEBI:15378"/>
        <dbReference type="ChEBI" id="CHEBI:36264"/>
        <dbReference type="ChEBI" id="CHEBI:62727"/>
        <dbReference type="ChEBI" id="CHEBI:71302"/>
        <dbReference type="ChEBI" id="CHEBI:456215"/>
        <dbReference type="EC" id="2.10.1.1"/>
    </reaction>
</comment>
<dbReference type="InterPro" id="IPR008284">
    <property type="entry name" value="MoCF_biosynth_CS"/>
</dbReference>
<dbReference type="PROSITE" id="PS01079">
    <property type="entry name" value="MOCF_BIOSYNTHESIS_2"/>
    <property type="match status" value="1"/>
</dbReference>
<dbReference type="EC" id="2.10.1.1" evidence="11"/>
<evidence type="ECO:0000256" key="8">
    <source>
        <dbReference type="ARBA" id="ARBA00022842"/>
    </source>
</evidence>
<dbReference type="Pfam" id="PF03453">
    <property type="entry name" value="MoeA_N"/>
    <property type="match status" value="1"/>
</dbReference>
<dbReference type="AlphaFoldDB" id="A0AAU7NPX4"/>
<proteinExistence type="inferred from homology"/>
<sequence>MTTAKQPSCSDHFESGLLAVDSALANILSKLSPVDGFQQIAIADARGRTLDETIYAPFNVPGHDNSAVDGYAINSSDIPNQGHKSLPIGGQAFAGKPFSGRLPKGQCIRIMTGAPIPAGVDSVIMQEHVVVEQNGILIDSEHRAGQNIRRAGEDIPQGAAMLSAGKLLAPADIGLLASIGMAEIKVKRPLRIAIASTGDELHALGEHRAEGGVYDSNRYSLQAALDRKDIEILDLGILADKPDTLLSQFSEASRYADMIISSGGVSVGDADFTKTALQEAGQIDFWKIALKPGRPLAFGTLNDSVFFGLPGNPVAVMVTFYQFVLPAIEKMLGIVDKPIAPTVTAVSTETIRKKPGRTEVVRGILEPQANGQWTIKTTGKQGSGLLRSMSLANAFIILEHDRTTVGIGETVKVQPFAGLI</sequence>
<organism evidence="13 14">
    <name type="scientific">Methylomarinum roseum</name>
    <dbReference type="NCBI Taxonomy" id="3067653"/>
    <lineage>
        <taxon>Bacteria</taxon>
        <taxon>Pseudomonadati</taxon>
        <taxon>Pseudomonadota</taxon>
        <taxon>Gammaproteobacteria</taxon>
        <taxon>Methylococcales</taxon>
        <taxon>Methylococcaceae</taxon>
        <taxon>Methylomarinum</taxon>
    </lineage>
</organism>
<dbReference type="Pfam" id="PF03454">
    <property type="entry name" value="MoeA_C"/>
    <property type="match status" value="1"/>
</dbReference>
<dbReference type="InterPro" id="IPR036688">
    <property type="entry name" value="MoeA_C_domain_IV_sf"/>
</dbReference>
<evidence type="ECO:0000256" key="1">
    <source>
        <dbReference type="ARBA" id="ARBA00001946"/>
    </source>
</evidence>
<evidence type="ECO:0000256" key="3">
    <source>
        <dbReference type="ARBA" id="ARBA00005046"/>
    </source>
</evidence>
<gene>
    <name evidence="13" type="primary">glp</name>
    <name evidence="13" type="ORF">Q9L42_011570</name>
</gene>
<comment type="similarity">
    <text evidence="4 11">Belongs to the MoeA family.</text>
</comment>
<dbReference type="GO" id="GO:0061599">
    <property type="term" value="F:molybdopterin molybdotransferase activity"/>
    <property type="evidence" value="ECO:0007669"/>
    <property type="project" value="UniProtKB-UniRule"/>
</dbReference>
<evidence type="ECO:0000256" key="2">
    <source>
        <dbReference type="ARBA" id="ARBA00002901"/>
    </source>
</evidence>
<keyword evidence="8 11" id="KW-0460">Magnesium</keyword>
<protein>
    <recommendedName>
        <fullName evidence="11">Molybdopterin molybdenumtransferase</fullName>
        <ecNumber evidence="11">2.10.1.1</ecNumber>
    </recommendedName>
</protein>
<dbReference type="EMBL" id="CP157743">
    <property type="protein sequence ID" value="XBS19013.1"/>
    <property type="molecule type" value="Genomic_DNA"/>
</dbReference>
<dbReference type="Proteomes" id="UP001225378">
    <property type="component" value="Chromosome"/>
</dbReference>
<name>A0AAU7NPX4_9GAMM</name>
<evidence type="ECO:0000313" key="14">
    <source>
        <dbReference type="Proteomes" id="UP001225378"/>
    </source>
</evidence>
<evidence type="ECO:0000313" key="13">
    <source>
        <dbReference type="EMBL" id="XBS19013.1"/>
    </source>
</evidence>
<dbReference type="SUPFAM" id="SSF63867">
    <property type="entry name" value="MoeA C-terminal domain-like"/>
    <property type="match status" value="1"/>
</dbReference>
<dbReference type="KEGG" id="mech:Q9L42_011570"/>
<comment type="cofactor">
    <cofactor evidence="1 11">
        <name>Mg(2+)</name>
        <dbReference type="ChEBI" id="CHEBI:18420"/>
    </cofactor>
</comment>
<dbReference type="SUPFAM" id="SSF63882">
    <property type="entry name" value="MoeA N-terminal region -like"/>
    <property type="match status" value="1"/>
</dbReference>
<dbReference type="InterPro" id="IPR005111">
    <property type="entry name" value="MoeA_C_domain_IV"/>
</dbReference>
<dbReference type="CDD" id="cd00887">
    <property type="entry name" value="MoeA"/>
    <property type="match status" value="1"/>
</dbReference>
<evidence type="ECO:0000256" key="4">
    <source>
        <dbReference type="ARBA" id="ARBA00010763"/>
    </source>
</evidence>
<dbReference type="InterPro" id="IPR038987">
    <property type="entry name" value="MoeA-like"/>
</dbReference>
<comment type="function">
    <text evidence="2 11">Catalyzes the insertion of molybdate into adenylated molybdopterin with the concomitant release of AMP.</text>
</comment>
<reference evidence="13 14" key="1">
    <citation type="journal article" date="2024" name="Microbiology">
        <title>Methylomarinum rosea sp. nov., a novel halophilic methanotrophic bacterium from the hypersaline Lake Elton.</title>
        <authorList>
            <person name="Suleimanov R.Z."/>
            <person name="Oshkin I.Y."/>
            <person name="Danilova O.V."/>
            <person name="Suzina N.E."/>
            <person name="Dedysh S.N."/>
        </authorList>
    </citation>
    <scope>NUCLEOTIDE SEQUENCE [LARGE SCALE GENOMIC DNA]</scope>
    <source>
        <strain evidence="13 14">Ch1-1</strain>
    </source>
</reference>
<evidence type="ECO:0000256" key="6">
    <source>
        <dbReference type="ARBA" id="ARBA00022679"/>
    </source>
</evidence>
<dbReference type="SUPFAM" id="SSF53218">
    <property type="entry name" value="Molybdenum cofactor biosynthesis proteins"/>
    <property type="match status" value="1"/>
</dbReference>
<comment type="pathway">
    <text evidence="3 11">Cofactor biosynthesis; molybdopterin biosynthesis.</text>
</comment>
<evidence type="ECO:0000256" key="5">
    <source>
        <dbReference type="ARBA" id="ARBA00022505"/>
    </source>
</evidence>
<accession>A0AAU7NPX4</accession>
<dbReference type="InterPro" id="IPR036135">
    <property type="entry name" value="MoeA_linker/N_sf"/>
</dbReference>
<dbReference type="Gene3D" id="3.40.980.10">
    <property type="entry name" value="MoaB/Mog-like domain"/>
    <property type="match status" value="1"/>
</dbReference>
<keyword evidence="7 11" id="KW-0479">Metal-binding</keyword>
<evidence type="ECO:0000256" key="10">
    <source>
        <dbReference type="ARBA" id="ARBA00047317"/>
    </source>
</evidence>
<evidence type="ECO:0000256" key="7">
    <source>
        <dbReference type="ARBA" id="ARBA00022723"/>
    </source>
</evidence>
<dbReference type="PANTHER" id="PTHR10192">
    <property type="entry name" value="MOLYBDOPTERIN BIOSYNTHESIS PROTEIN"/>
    <property type="match status" value="1"/>
</dbReference>
<dbReference type="GO" id="GO:0005829">
    <property type="term" value="C:cytosol"/>
    <property type="evidence" value="ECO:0007669"/>
    <property type="project" value="TreeGrafter"/>
</dbReference>
<keyword evidence="6 11" id="KW-0808">Transferase</keyword>
<dbReference type="NCBIfam" id="TIGR00177">
    <property type="entry name" value="molyb_syn"/>
    <property type="match status" value="1"/>
</dbReference>
<dbReference type="NCBIfam" id="NF045515">
    <property type="entry name" value="Glp_gephyrin"/>
    <property type="match status" value="1"/>
</dbReference>
<dbReference type="Gene3D" id="2.170.190.11">
    <property type="entry name" value="Molybdopterin biosynthesis moea protein, domain 3"/>
    <property type="match status" value="1"/>
</dbReference>
<dbReference type="PANTHER" id="PTHR10192:SF5">
    <property type="entry name" value="GEPHYRIN"/>
    <property type="match status" value="1"/>
</dbReference>
<feature type="domain" description="MoaB/Mog" evidence="12">
    <location>
        <begin position="193"/>
        <end position="330"/>
    </location>
</feature>